<name>A0ABT1ZQZ8_9BURK</name>
<dbReference type="InterPro" id="IPR036942">
    <property type="entry name" value="Beta-barrel_TonB_sf"/>
</dbReference>
<dbReference type="CDD" id="cd01347">
    <property type="entry name" value="ligand_gated_channel"/>
    <property type="match status" value="1"/>
</dbReference>
<feature type="chain" id="PRO_5046663253" evidence="12">
    <location>
        <begin position="33"/>
        <end position="925"/>
    </location>
</feature>
<accession>A0ABT1ZQZ8</accession>
<dbReference type="SUPFAM" id="SSF56935">
    <property type="entry name" value="Porins"/>
    <property type="match status" value="1"/>
</dbReference>
<evidence type="ECO:0000256" key="2">
    <source>
        <dbReference type="ARBA" id="ARBA00009810"/>
    </source>
</evidence>
<keyword evidence="6 11" id="KW-0798">TonB box</keyword>
<keyword evidence="8 15" id="KW-0675">Receptor</keyword>
<evidence type="ECO:0000259" key="14">
    <source>
        <dbReference type="Pfam" id="PF07715"/>
    </source>
</evidence>
<keyword evidence="3 10" id="KW-0813">Transport</keyword>
<organism evidence="15 16">
    <name type="scientific">Massilia pinisoli</name>
    <dbReference type="NCBI Taxonomy" id="1772194"/>
    <lineage>
        <taxon>Bacteria</taxon>
        <taxon>Pseudomonadati</taxon>
        <taxon>Pseudomonadota</taxon>
        <taxon>Betaproteobacteria</taxon>
        <taxon>Burkholderiales</taxon>
        <taxon>Oxalobacteraceae</taxon>
        <taxon>Telluria group</taxon>
        <taxon>Massilia</taxon>
    </lineage>
</organism>
<sequence length="925" mass="98467">MLKETVISRAVRVMFAGGLVAGSALFAQAALAQDAQQPIARVEVTGSSIKRADVEGSLPVQMVTRDDIKRSGATNTAELLTTLTANSMVGATNQAEGAGLSTYGESTASLRGLGASKTLVLVNGRRLGNYATDGTAVDVNSIPLASIDHVEVLKDGASGVYGSDAIGGVINFITRNNYQGVELNGYASVSRYGGGQTKKASILAGWGDIDADRYNFTVSADVSKDDAIFGRQRSYAQNAWRDDGFRDASATPSGALTTFLPTTTPNANGVVPNTLTSTGTGLGNPLAPNNCANNGSAYDANFGTCRFNSSPYVNLVPQVKRANVGGSFRFKLNDNAEFFTEGFVSRNVTLQQAQPSPYSNAFLSTDPAFAQQNVYPSIVLAPNSPYYPSAWLAANAPDVAGQPVSVSYRAFDGGERKAEDTATSSHLVLGFRGNVKGYDYDVAYTHNSSDVTERTLSGYQNQVALINLLSNNNAFNPFTQYQDPALAAQIRSTNYAGPIINAVLRNDALNARVSGELFQLPAGAVSFAVGASLVDENLSVNPSTAYQSGDVSGYGSAVLPLSASRNSSAVFAETIIPIIKHLEADVAVRTDRYPNATATNPKVSFRYQPFSQLLLRASYGKGFREPSLPELYTQQTLGTSGTFTDPVTKQAGQFNVMYGGNPNLKPEKSEQAAFGVVVDPVKGLSIAVDYWKINVNNLVTSLAPAFVVGQAAAGNAQYTGLVTRDALNNITSIVGTNINAGGVKTAGIDVDARWAILKSPTYGNFNLRLNGTYTTKYDLTLPDGTVQQSVARTVDASGNLLNAVSNSGAGVVMRWRDQLTLDWKFQKWGASLTNNFQSGYYDNIRFDTPSEGPFVAQRVGAFSTWDAQASYGGFRNLTLTAGVKNLFNRKPTDVITGGSYFQTGYDPSWYDPHGQTAYVSANYKF</sequence>
<evidence type="ECO:0000256" key="9">
    <source>
        <dbReference type="ARBA" id="ARBA00023237"/>
    </source>
</evidence>
<evidence type="ECO:0000313" key="16">
    <source>
        <dbReference type="Proteomes" id="UP001204151"/>
    </source>
</evidence>
<proteinExistence type="inferred from homology"/>
<reference evidence="15 16" key="1">
    <citation type="submission" date="2022-08" db="EMBL/GenBank/DDBJ databases">
        <title>Reclassification of Massilia species as members of the genera Telluria, Duganella, Pseudoduganella, Mokoshia gen. nov. and Zemynaea gen. nov. using orthogonal and non-orthogonal genome-based approaches.</title>
        <authorList>
            <person name="Bowman J.P."/>
        </authorList>
    </citation>
    <scope>NUCLEOTIDE SEQUENCE [LARGE SCALE GENOMIC DNA]</scope>
    <source>
        <strain evidence="15 16">JCM 31316</strain>
    </source>
</reference>
<evidence type="ECO:0000256" key="3">
    <source>
        <dbReference type="ARBA" id="ARBA00022448"/>
    </source>
</evidence>
<evidence type="ECO:0000256" key="4">
    <source>
        <dbReference type="ARBA" id="ARBA00022452"/>
    </source>
</evidence>
<dbReference type="PROSITE" id="PS52016">
    <property type="entry name" value="TONB_DEPENDENT_REC_3"/>
    <property type="match status" value="1"/>
</dbReference>
<dbReference type="PANTHER" id="PTHR47234:SF2">
    <property type="entry name" value="TONB-DEPENDENT RECEPTOR"/>
    <property type="match status" value="1"/>
</dbReference>
<comment type="similarity">
    <text evidence="2 10 11">Belongs to the TonB-dependent receptor family.</text>
</comment>
<keyword evidence="7 10" id="KW-0472">Membrane</keyword>
<protein>
    <submittedName>
        <fullName evidence="15">TonB-dependent receptor</fullName>
    </submittedName>
</protein>
<keyword evidence="5 10" id="KW-0812">Transmembrane</keyword>
<dbReference type="InterPro" id="IPR012910">
    <property type="entry name" value="Plug_dom"/>
</dbReference>
<evidence type="ECO:0000256" key="1">
    <source>
        <dbReference type="ARBA" id="ARBA00004571"/>
    </source>
</evidence>
<keyword evidence="16" id="KW-1185">Reference proteome</keyword>
<feature type="domain" description="TonB-dependent receptor plug" evidence="14">
    <location>
        <begin position="59"/>
        <end position="169"/>
    </location>
</feature>
<evidence type="ECO:0000259" key="13">
    <source>
        <dbReference type="Pfam" id="PF00593"/>
    </source>
</evidence>
<gene>
    <name evidence="15" type="ORF">NX784_12115</name>
</gene>
<dbReference type="InterPro" id="IPR039426">
    <property type="entry name" value="TonB-dep_rcpt-like"/>
</dbReference>
<evidence type="ECO:0000313" key="15">
    <source>
        <dbReference type="EMBL" id="MCS0582337.1"/>
    </source>
</evidence>
<evidence type="ECO:0000256" key="12">
    <source>
        <dbReference type="SAM" id="SignalP"/>
    </source>
</evidence>
<evidence type="ECO:0000256" key="5">
    <source>
        <dbReference type="ARBA" id="ARBA00022692"/>
    </source>
</evidence>
<feature type="domain" description="TonB-dependent receptor-like beta-barrel" evidence="13">
    <location>
        <begin position="430"/>
        <end position="886"/>
    </location>
</feature>
<feature type="signal peptide" evidence="12">
    <location>
        <begin position="1"/>
        <end position="32"/>
    </location>
</feature>
<evidence type="ECO:0000256" key="7">
    <source>
        <dbReference type="ARBA" id="ARBA00023136"/>
    </source>
</evidence>
<evidence type="ECO:0000256" key="6">
    <source>
        <dbReference type="ARBA" id="ARBA00023077"/>
    </source>
</evidence>
<keyword evidence="12" id="KW-0732">Signal</keyword>
<evidence type="ECO:0000256" key="11">
    <source>
        <dbReference type="RuleBase" id="RU003357"/>
    </source>
</evidence>
<dbReference type="InterPro" id="IPR000531">
    <property type="entry name" value="Beta-barrel_TonB"/>
</dbReference>
<dbReference type="Proteomes" id="UP001204151">
    <property type="component" value="Unassembled WGS sequence"/>
</dbReference>
<dbReference type="Gene3D" id="2.40.170.20">
    <property type="entry name" value="TonB-dependent receptor, beta-barrel domain"/>
    <property type="match status" value="1"/>
</dbReference>
<comment type="subcellular location">
    <subcellularLocation>
        <location evidence="1 10">Cell outer membrane</location>
        <topology evidence="1 10">Multi-pass membrane protein</topology>
    </subcellularLocation>
</comment>
<keyword evidence="9 10" id="KW-0998">Cell outer membrane</keyword>
<dbReference type="PANTHER" id="PTHR47234">
    <property type="match status" value="1"/>
</dbReference>
<dbReference type="InterPro" id="IPR037066">
    <property type="entry name" value="Plug_dom_sf"/>
</dbReference>
<evidence type="ECO:0000256" key="8">
    <source>
        <dbReference type="ARBA" id="ARBA00023170"/>
    </source>
</evidence>
<dbReference type="RefSeq" id="WP_258816913.1">
    <property type="nucleotide sequence ID" value="NZ_JANUGW010000007.1"/>
</dbReference>
<evidence type="ECO:0000256" key="10">
    <source>
        <dbReference type="PROSITE-ProRule" id="PRU01360"/>
    </source>
</evidence>
<dbReference type="Pfam" id="PF07715">
    <property type="entry name" value="Plug"/>
    <property type="match status" value="1"/>
</dbReference>
<dbReference type="Gene3D" id="2.170.130.10">
    <property type="entry name" value="TonB-dependent receptor, plug domain"/>
    <property type="match status" value="1"/>
</dbReference>
<dbReference type="EMBL" id="JANUGW010000007">
    <property type="protein sequence ID" value="MCS0582337.1"/>
    <property type="molecule type" value="Genomic_DNA"/>
</dbReference>
<dbReference type="Pfam" id="PF00593">
    <property type="entry name" value="TonB_dep_Rec_b-barrel"/>
    <property type="match status" value="1"/>
</dbReference>
<comment type="caution">
    <text evidence="15">The sequence shown here is derived from an EMBL/GenBank/DDBJ whole genome shotgun (WGS) entry which is preliminary data.</text>
</comment>
<keyword evidence="4 10" id="KW-1134">Transmembrane beta strand</keyword>